<keyword evidence="2" id="KW-1185">Reference proteome</keyword>
<dbReference type="EMBL" id="JAFKCS010000001">
    <property type="protein sequence ID" value="MBN7818698.1"/>
    <property type="molecule type" value="Genomic_DNA"/>
</dbReference>
<evidence type="ECO:0008006" key="3">
    <source>
        <dbReference type="Google" id="ProtNLM"/>
    </source>
</evidence>
<dbReference type="RefSeq" id="WP_206592510.1">
    <property type="nucleotide sequence ID" value="NZ_JAFKCS010000001.1"/>
</dbReference>
<protein>
    <recommendedName>
        <fullName evidence="3">Methyl-accepting chemotaxis protein</fullName>
    </recommendedName>
</protein>
<name>A0ABS3CNL2_9ALTE</name>
<reference evidence="1 2" key="1">
    <citation type="submission" date="2021-03" db="EMBL/GenBank/DDBJ databases">
        <title>novel species isolated from a fishpond in China.</title>
        <authorList>
            <person name="Lu H."/>
            <person name="Cai Z."/>
        </authorList>
    </citation>
    <scope>NUCLEOTIDE SEQUENCE [LARGE SCALE GENOMIC DNA]</scope>
    <source>
        <strain evidence="1 2">Y57</strain>
    </source>
</reference>
<gene>
    <name evidence="1" type="ORF">J0A65_02415</name>
</gene>
<evidence type="ECO:0000313" key="1">
    <source>
        <dbReference type="EMBL" id="MBN7818698.1"/>
    </source>
</evidence>
<evidence type="ECO:0000313" key="2">
    <source>
        <dbReference type="Proteomes" id="UP000663992"/>
    </source>
</evidence>
<sequence>SMKITQEVRDYAAAQEQATIKLTGLNGEQESVQLGMQQMSEAFKQSGSELYHPAKSKASV</sequence>
<comment type="caution">
    <text evidence="1">The sequence shown here is derived from an EMBL/GenBank/DDBJ whole genome shotgun (WGS) entry which is preliminary data.</text>
</comment>
<organism evidence="1 2">
    <name type="scientific">Bowmanella yangjiangensis</name>
    <dbReference type="NCBI Taxonomy" id="2811230"/>
    <lineage>
        <taxon>Bacteria</taxon>
        <taxon>Pseudomonadati</taxon>
        <taxon>Pseudomonadota</taxon>
        <taxon>Gammaproteobacteria</taxon>
        <taxon>Alteromonadales</taxon>
        <taxon>Alteromonadaceae</taxon>
        <taxon>Bowmanella</taxon>
    </lineage>
</organism>
<proteinExistence type="predicted"/>
<feature type="non-terminal residue" evidence="1">
    <location>
        <position position="1"/>
    </location>
</feature>
<accession>A0ABS3CNL2</accession>
<dbReference type="Proteomes" id="UP000663992">
    <property type="component" value="Unassembled WGS sequence"/>
</dbReference>